<accession>A0A1K0JJG8</accession>
<keyword evidence="1" id="KW-0732">Signal</keyword>
<dbReference type="EMBL" id="FMSH01000368">
    <property type="protein sequence ID" value="SCU84264.1"/>
    <property type="molecule type" value="Genomic_DNA"/>
</dbReference>
<name>A0A1K0JJG8_CUPNE</name>
<dbReference type="Pfam" id="PF04351">
    <property type="entry name" value="PilP"/>
    <property type="match status" value="1"/>
</dbReference>
<evidence type="ECO:0000313" key="2">
    <source>
        <dbReference type="EMBL" id="SCU84264.1"/>
    </source>
</evidence>
<feature type="chain" id="PRO_5012476085" evidence="1">
    <location>
        <begin position="26"/>
        <end position="183"/>
    </location>
</feature>
<dbReference type="RefSeq" id="WP_340527687.1">
    <property type="nucleotide sequence ID" value="NZ_FMSH01000368.1"/>
</dbReference>
<dbReference type="PROSITE" id="PS51257">
    <property type="entry name" value="PROKAR_LIPOPROTEIN"/>
    <property type="match status" value="1"/>
</dbReference>
<feature type="signal peptide" evidence="1">
    <location>
        <begin position="1"/>
        <end position="25"/>
    </location>
</feature>
<evidence type="ECO:0000256" key="1">
    <source>
        <dbReference type="SAM" id="SignalP"/>
    </source>
</evidence>
<reference evidence="2" key="1">
    <citation type="submission" date="2016-09" db="EMBL/GenBank/DDBJ databases">
        <authorList>
            <person name="Capua I."/>
            <person name="De Benedictis P."/>
            <person name="Joannis T."/>
            <person name="Lombin L.H."/>
            <person name="Cattoli G."/>
        </authorList>
    </citation>
    <scope>NUCLEOTIDE SEQUENCE</scope>
    <source>
        <strain evidence="2">B9</strain>
    </source>
</reference>
<dbReference type="InterPro" id="IPR007446">
    <property type="entry name" value="PilP"/>
</dbReference>
<dbReference type="PIRSF" id="PIRSF016481">
    <property type="entry name" value="Pilus_assembly_PilP"/>
    <property type="match status" value="1"/>
</dbReference>
<dbReference type="Gene3D" id="2.30.30.830">
    <property type="match status" value="1"/>
</dbReference>
<dbReference type="AlphaFoldDB" id="A0A1K0JJG8"/>
<protein>
    <submittedName>
        <fullName evidence="2">Type IV pilus assembly protein PilP</fullName>
    </submittedName>
</protein>
<organism evidence="2">
    <name type="scientific">Cupriavidus necator</name>
    <name type="common">Alcaligenes eutrophus</name>
    <name type="synonym">Ralstonia eutropha</name>
    <dbReference type="NCBI Taxonomy" id="106590"/>
    <lineage>
        <taxon>Bacteria</taxon>
        <taxon>Pseudomonadati</taxon>
        <taxon>Pseudomonadota</taxon>
        <taxon>Betaproteobacteria</taxon>
        <taxon>Burkholderiales</taxon>
        <taxon>Burkholderiaceae</taxon>
        <taxon>Cupriavidus</taxon>
    </lineage>
</organism>
<gene>
    <name evidence="2" type="primary">pilP</name>
    <name evidence="2" type="ORF">CNECB9_430008</name>
</gene>
<sequence length="183" mass="20361">MSRTARTRSLAWTTAPRTFAAAALAVGLLGACGASDEDALRQWMDATRSARAKPPEPLPDARPYVPREYAAAKAPEPFAQAKIGELNKTLADSPEAGRRREPLEDYPLENFKMLGMMKKHGETFGIVRVDNKIHHIKVGEYLGQSYGRVVRITDQEIVLRELVREGVSEWKEKMTSLKLEVAA</sequence>
<proteinExistence type="predicted"/>